<keyword evidence="3" id="KW-1185">Reference proteome</keyword>
<dbReference type="Proteomes" id="UP000054485">
    <property type="component" value="Unassembled WGS sequence"/>
</dbReference>
<name>A0A0C9ZS83_9AGAM</name>
<accession>A0A0C9ZS83</accession>
<evidence type="ECO:0000313" key="2">
    <source>
        <dbReference type="EMBL" id="KIK40655.1"/>
    </source>
</evidence>
<sequence>MVTEPAASRMPEIKRTRQFGLNVRNRPHEKHLKHPNLCSTSLSPPLNVHFTFRSLISMFECESSYLP</sequence>
<organism evidence="2 3">
    <name type="scientific">Suillus luteus UH-Slu-Lm8-n1</name>
    <dbReference type="NCBI Taxonomy" id="930992"/>
    <lineage>
        <taxon>Eukaryota</taxon>
        <taxon>Fungi</taxon>
        <taxon>Dikarya</taxon>
        <taxon>Basidiomycota</taxon>
        <taxon>Agaricomycotina</taxon>
        <taxon>Agaricomycetes</taxon>
        <taxon>Agaricomycetidae</taxon>
        <taxon>Boletales</taxon>
        <taxon>Suillineae</taxon>
        <taxon>Suillaceae</taxon>
        <taxon>Suillus</taxon>
    </lineage>
</organism>
<dbReference type="InParanoid" id="A0A0C9ZS83"/>
<protein>
    <submittedName>
        <fullName evidence="2">Uncharacterized protein</fullName>
    </submittedName>
</protein>
<reference evidence="2 3" key="1">
    <citation type="submission" date="2014-04" db="EMBL/GenBank/DDBJ databases">
        <authorList>
            <consortium name="DOE Joint Genome Institute"/>
            <person name="Kuo A."/>
            <person name="Ruytinx J."/>
            <person name="Rineau F."/>
            <person name="Colpaert J."/>
            <person name="Kohler A."/>
            <person name="Nagy L.G."/>
            <person name="Floudas D."/>
            <person name="Copeland A."/>
            <person name="Barry K.W."/>
            <person name="Cichocki N."/>
            <person name="Veneault-Fourrey C."/>
            <person name="LaButti K."/>
            <person name="Lindquist E.A."/>
            <person name="Lipzen A."/>
            <person name="Lundell T."/>
            <person name="Morin E."/>
            <person name="Murat C."/>
            <person name="Sun H."/>
            <person name="Tunlid A."/>
            <person name="Henrissat B."/>
            <person name="Grigoriev I.V."/>
            <person name="Hibbett D.S."/>
            <person name="Martin F."/>
            <person name="Nordberg H.P."/>
            <person name="Cantor M.N."/>
            <person name="Hua S.X."/>
        </authorList>
    </citation>
    <scope>NUCLEOTIDE SEQUENCE [LARGE SCALE GENOMIC DNA]</scope>
    <source>
        <strain evidence="2 3">UH-Slu-Lm8-n1</strain>
    </source>
</reference>
<evidence type="ECO:0000313" key="3">
    <source>
        <dbReference type="Proteomes" id="UP000054485"/>
    </source>
</evidence>
<dbReference type="HOGENOM" id="CLU_2814119_0_0_1"/>
<feature type="region of interest" description="Disordered" evidence="1">
    <location>
        <begin position="1"/>
        <end position="20"/>
    </location>
</feature>
<dbReference type="AlphaFoldDB" id="A0A0C9ZS83"/>
<evidence type="ECO:0000256" key="1">
    <source>
        <dbReference type="SAM" id="MobiDB-lite"/>
    </source>
</evidence>
<proteinExistence type="predicted"/>
<dbReference type="EMBL" id="KN835295">
    <property type="protein sequence ID" value="KIK40655.1"/>
    <property type="molecule type" value="Genomic_DNA"/>
</dbReference>
<reference evidence="3" key="2">
    <citation type="submission" date="2015-01" db="EMBL/GenBank/DDBJ databases">
        <title>Evolutionary Origins and Diversification of the Mycorrhizal Mutualists.</title>
        <authorList>
            <consortium name="DOE Joint Genome Institute"/>
            <consortium name="Mycorrhizal Genomics Consortium"/>
            <person name="Kohler A."/>
            <person name="Kuo A."/>
            <person name="Nagy L.G."/>
            <person name="Floudas D."/>
            <person name="Copeland A."/>
            <person name="Barry K.W."/>
            <person name="Cichocki N."/>
            <person name="Veneault-Fourrey C."/>
            <person name="LaButti K."/>
            <person name="Lindquist E.A."/>
            <person name="Lipzen A."/>
            <person name="Lundell T."/>
            <person name="Morin E."/>
            <person name="Murat C."/>
            <person name="Riley R."/>
            <person name="Ohm R."/>
            <person name="Sun H."/>
            <person name="Tunlid A."/>
            <person name="Henrissat B."/>
            <person name="Grigoriev I.V."/>
            <person name="Hibbett D.S."/>
            <person name="Martin F."/>
        </authorList>
    </citation>
    <scope>NUCLEOTIDE SEQUENCE [LARGE SCALE GENOMIC DNA]</scope>
    <source>
        <strain evidence="3">UH-Slu-Lm8-n1</strain>
    </source>
</reference>
<gene>
    <name evidence="2" type="ORF">CY34DRAFT_807015</name>
</gene>